<evidence type="ECO:0000313" key="7">
    <source>
        <dbReference type="EMBL" id="SHK67324.1"/>
    </source>
</evidence>
<dbReference type="Pfam" id="PF03073">
    <property type="entry name" value="TspO_MBR"/>
    <property type="match status" value="1"/>
</dbReference>
<dbReference type="PANTHER" id="PTHR10057:SF0">
    <property type="entry name" value="TRANSLOCATOR PROTEIN"/>
    <property type="match status" value="1"/>
</dbReference>
<organism evidence="7 8">
    <name type="scientific">Nocardiopsis flavescens</name>
    <dbReference type="NCBI Taxonomy" id="758803"/>
    <lineage>
        <taxon>Bacteria</taxon>
        <taxon>Bacillati</taxon>
        <taxon>Actinomycetota</taxon>
        <taxon>Actinomycetes</taxon>
        <taxon>Streptosporangiales</taxon>
        <taxon>Nocardiopsidaceae</taxon>
        <taxon>Nocardiopsis</taxon>
    </lineage>
</organism>
<keyword evidence="3 6" id="KW-0812">Transmembrane</keyword>
<comment type="subcellular location">
    <subcellularLocation>
        <location evidence="1">Membrane</location>
        <topology evidence="1">Multi-pass membrane protein</topology>
    </subcellularLocation>
</comment>
<dbReference type="RefSeq" id="WP_084737953.1">
    <property type="nucleotide sequence ID" value="NZ_FQZK01000027.1"/>
</dbReference>
<dbReference type="CDD" id="cd15904">
    <property type="entry name" value="TSPO_MBR"/>
    <property type="match status" value="1"/>
</dbReference>
<keyword evidence="5 6" id="KW-0472">Membrane</keyword>
<feature type="transmembrane region" description="Helical" evidence="6">
    <location>
        <begin position="117"/>
        <end position="135"/>
    </location>
</feature>
<dbReference type="AlphaFoldDB" id="A0A1M6UDM8"/>
<reference evidence="7 8" key="1">
    <citation type="submission" date="2016-11" db="EMBL/GenBank/DDBJ databases">
        <authorList>
            <person name="Jaros S."/>
            <person name="Januszkiewicz K."/>
            <person name="Wedrychowicz H."/>
        </authorList>
    </citation>
    <scope>NUCLEOTIDE SEQUENCE [LARGE SCALE GENOMIC DNA]</scope>
    <source>
        <strain evidence="7 8">CGMCC 4.5723</strain>
    </source>
</reference>
<accession>A0A1M6UDM8</accession>
<dbReference type="PANTHER" id="PTHR10057">
    <property type="entry name" value="PERIPHERAL-TYPE BENZODIAZEPINE RECEPTOR"/>
    <property type="match status" value="1"/>
</dbReference>
<protein>
    <submittedName>
        <fullName evidence="7">Tryptophan-rich sensory protein</fullName>
    </submittedName>
</protein>
<evidence type="ECO:0000256" key="5">
    <source>
        <dbReference type="ARBA" id="ARBA00023136"/>
    </source>
</evidence>
<dbReference type="STRING" id="758803.SAMN05421803_12747"/>
<sequence length="170" mass="17642">MGASAHQDTRTGPSVPAQAAALAVLLAAAFGSALLGVTASPDTAGEYARLARPDWAPPSAVFGPVWTVLYAAIAVSGWLVWRRGGLRGAALALFAGQLVLNALWTPLFFAAGMRGTALVDIVLLLALITATVAVFSRTSRAAALLLVPYWAWVAFATALNAAVWWLNRGA</sequence>
<comment type="similarity">
    <text evidence="2">Belongs to the TspO/BZRP family.</text>
</comment>
<name>A0A1M6UDM8_9ACTN</name>
<gene>
    <name evidence="7" type="ORF">SAMN05421803_12747</name>
</gene>
<proteinExistence type="inferred from homology"/>
<dbReference type="OrthoDB" id="9795496at2"/>
<feature type="transmembrane region" description="Helical" evidence="6">
    <location>
        <begin position="60"/>
        <end position="81"/>
    </location>
</feature>
<evidence type="ECO:0000313" key="8">
    <source>
        <dbReference type="Proteomes" id="UP000184452"/>
    </source>
</evidence>
<dbReference type="InterPro" id="IPR038330">
    <property type="entry name" value="TspO/MBR-related_sf"/>
</dbReference>
<keyword evidence="8" id="KW-1185">Reference proteome</keyword>
<keyword evidence="4 6" id="KW-1133">Transmembrane helix</keyword>
<dbReference type="Gene3D" id="1.20.1260.100">
    <property type="entry name" value="TspO/MBR protein"/>
    <property type="match status" value="1"/>
</dbReference>
<dbReference type="GO" id="GO:0033013">
    <property type="term" value="P:tetrapyrrole metabolic process"/>
    <property type="evidence" value="ECO:0007669"/>
    <property type="project" value="UniProtKB-ARBA"/>
</dbReference>
<evidence type="ECO:0000256" key="4">
    <source>
        <dbReference type="ARBA" id="ARBA00022989"/>
    </source>
</evidence>
<feature type="transmembrane region" description="Helical" evidence="6">
    <location>
        <begin position="88"/>
        <end position="111"/>
    </location>
</feature>
<dbReference type="PIRSF" id="PIRSF005859">
    <property type="entry name" value="PBR"/>
    <property type="match status" value="1"/>
</dbReference>
<evidence type="ECO:0000256" key="2">
    <source>
        <dbReference type="ARBA" id="ARBA00007524"/>
    </source>
</evidence>
<dbReference type="GO" id="GO:0016020">
    <property type="term" value="C:membrane"/>
    <property type="evidence" value="ECO:0007669"/>
    <property type="project" value="UniProtKB-SubCell"/>
</dbReference>
<feature type="transmembrane region" description="Helical" evidence="6">
    <location>
        <begin position="142"/>
        <end position="166"/>
    </location>
</feature>
<evidence type="ECO:0000256" key="1">
    <source>
        <dbReference type="ARBA" id="ARBA00004141"/>
    </source>
</evidence>
<dbReference type="Proteomes" id="UP000184452">
    <property type="component" value="Unassembled WGS sequence"/>
</dbReference>
<dbReference type="EMBL" id="FQZK01000027">
    <property type="protein sequence ID" value="SHK67324.1"/>
    <property type="molecule type" value="Genomic_DNA"/>
</dbReference>
<evidence type="ECO:0000256" key="3">
    <source>
        <dbReference type="ARBA" id="ARBA00022692"/>
    </source>
</evidence>
<feature type="transmembrane region" description="Helical" evidence="6">
    <location>
        <begin position="20"/>
        <end position="40"/>
    </location>
</feature>
<dbReference type="FunFam" id="1.20.1260.100:FF:000001">
    <property type="entry name" value="translocator protein 2"/>
    <property type="match status" value="1"/>
</dbReference>
<evidence type="ECO:0000256" key="6">
    <source>
        <dbReference type="SAM" id="Phobius"/>
    </source>
</evidence>
<dbReference type="InterPro" id="IPR004307">
    <property type="entry name" value="TspO_MBR"/>
</dbReference>